<gene>
    <name evidence="2" type="ORF">PILCRDRAFT_488254</name>
</gene>
<accession>A0A0C3FRI8</accession>
<dbReference type="InParanoid" id="A0A0C3FRI8"/>
<feature type="compositionally biased region" description="Polar residues" evidence="1">
    <location>
        <begin position="21"/>
        <end position="37"/>
    </location>
</feature>
<protein>
    <recommendedName>
        <fullName evidence="4">Protein BNI4</fullName>
    </recommendedName>
</protein>
<dbReference type="GO" id="GO:0003779">
    <property type="term" value="F:actin binding"/>
    <property type="evidence" value="ECO:0007669"/>
    <property type="project" value="TreeGrafter"/>
</dbReference>
<organism evidence="2 3">
    <name type="scientific">Piloderma croceum (strain F 1598)</name>
    <dbReference type="NCBI Taxonomy" id="765440"/>
    <lineage>
        <taxon>Eukaryota</taxon>
        <taxon>Fungi</taxon>
        <taxon>Dikarya</taxon>
        <taxon>Basidiomycota</taxon>
        <taxon>Agaricomycotina</taxon>
        <taxon>Agaricomycetes</taxon>
        <taxon>Agaricomycetidae</taxon>
        <taxon>Atheliales</taxon>
        <taxon>Atheliaceae</taxon>
        <taxon>Piloderma</taxon>
    </lineage>
</organism>
<feature type="region of interest" description="Disordered" evidence="1">
    <location>
        <begin position="1"/>
        <end position="82"/>
    </location>
</feature>
<feature type="compositionally biased region" description="Polar residues" evidence="1">
    <location>
        <begin position="780"/>
        <end position="797"/>
    </location>
</feature>
<dbReference type="Proteomes" id="UP000054166">
    <property type="component" value="Unassembled WGS sequence"/>
</dbReference>
<feature type="compositionally biased region" description="Acidic residues" evidence="1">
    <location>
        <begin position="683"/>
        <end position="693"/>
    </location>
</feature>
<dbReference type="GO" id="GO:0030036">
    <property type="term" value="P:actin cytoskeleton organization"/>
    <property type="evidence" value="ECO:0007669"/>
    <property type="project" value="TreeGrafter"/>
</dbReference>
<feature type="compositionally biased region" description="Acidic residues" evidence="1">
    <location>
        <begin position="709"/>
        <end position="724"/>
    </location>
</feature>
<feature type="region of interest" description="Disordered" evidence="1">
    <location>
        <begin position="777"/>
        <end position="899"/>
    </location>
</feature>
<dbReference type="OrthoDB" id="5563016at2759"/>
<dbReference type="STRING" id="765440.A0A0C3FRI8"/>
<keyword evidence="3" id="KW-1185">Reference proteome</keyword>
<feature type="compositionally biased region" description="Pro residues" evidence="1">
    <location>
        <begin position="45"/>
        <end position="57"/>
    </location>
</feature>
<feature type="compositionally biased region" description="Low complexity" evidence="1">
    <location>
        <begin position="329"/>
        <end position="364"/>
    </location>
</feature>
<name>A0A0C3FRI8_PILCF</name>
<feature type="region of interest" description="Disordered" evidence="1">
    <location>
        <begin position="433"/>
        <end position="494"/>
    </location>
</feature>
<feature type="compositionally biased region" description="Low complexity" evidence="1">
    <location>
        <begin position="245"/>
        <end position="257"/>
    </location>
</feature>
<feature type="compositionally biased region" description="Low complexity" evidence="1">
    <location>
        <begin position="614"/>
        <end position="638"/>
    </location>
</feature>
<dbReference type="AlphaFoldDB" id="A0A0C3FRI8"/>
<reference evidence="2 3" key="1">
    <citation type="submission" date="2014-04" db="EMBL/GenBank/DDBJ databases">
        <authorList>
            <consortium name="DOE Joint Genome Institute"/>
            <person name="Kuo A."/>
            <person name="Tarkka M."/>
            <person name="Buscot F."/>
            <person name="Kohler A."/>
            <person name="Nagy L.G."/>
            <person name="Floudas D."/>
            <person name="Copeland A."/>
            <person name="Barry K.W."/>
            <person name="Cichocki N."/>
            <person name="Veneault-Fourrey C."/>
            <person name="LaButti K."/>
            <person name="Lindquist E.A."/>
            <person name="Lipzen A."/>
            <person name="Lundell T."/>
            <person name="Morin E."/>
            <person name="Murat C."/>
            <person name="Sun H."/>
            <person name="Tunlid A."/>
            <person name="Henrissat B."/>
            <person name="Grigoriev I.V."/>
            <person name="Hibbett D.S."/>
            <person name="Martin F."/>
            <person name="Nordberg H.P."/>
            <person name="Cantor M.N."/>
            <person name="Hua S.X."/>
        </authorList>
    </citation>
    <scope>NUCLEOTIDE SEQUENCE [LARGE SCALE GENOMIC DNA]</scope>
    <source>
        <strain evidence="2 3">F 1598</strain>
    </source>
</reference>
<feature type="compositionally biased region" description="Polar residues" evidence="1">
    <location>
        <begin position="262"/>
        <end position="276"/>
    </location>
</feature>
<feature type="compositionally biased region" description="Low complexity" evidence="1">
    <location>
        <begin position="307"/>
        <end position="320"/>
    </location>
</feature>
<evidence type="ECO:0000313" key="2">
    <source>
        <dbReference type="EMBL" id="KIM81726.1"/>
    </source>
</evidence>
<feature type="compositionally biased region" description="Basic and acidic residues" evidence="1">
    <location>
        <begin position="673"/>
        <end position="682"/>
    </location>
</feature>
<feature type="compositionally biased region" description="Low complexity" evidence="1">
    <location>
        <begin position="58"/>
        <end position="73"/>
    </location>
</feature>
<feature type="region of interest" description="Disordered" evidence="1">
    <location>
        <begin position="159"/>
        <end position="393"/>
    </location>
</feature>
<evidence type="ECO:0000256" key="1">
    <source>
        <dbReference type="SAM" id="MobiDB-lite"/>
    </source>
</evidence>
<dbReference type="PANTHER" id="PTHR12751">
    <property type="entry name" value="PHOSPHATASE AND ACTIN REGULATOR PHACTR"/>
    <property type="match status" value="1"/>
</dbReference>
<feature type="region of interest" description="Disordered" evidence="1">
    <location>
        <begin position="548"/>
        <end position="742"/>
    </location>
</feature>
<evidence type="ECO:0008006" key="4">
    <source>
        <dbReference type="Google" id="ProtNLM"/>
    </source>
</evidence>
<dbReference type="PANTHER" id="PTHR12751:SF18">
    <property type="entry name" value="PHOSPHATASE AND ACTIN REGULATOR 1"/>
    <property type="match status" value="1"/>
</dbReference>
<proteinExistence type="predicted"/>
<dbReference type="HOGENOM" id="CLU_010951_0_0_1"/>
<feature type="compositionally biased region" description="Polar residues" evidence="1">
    <location>
        <begin position="876"/>
        <end position="899"/>
    </location>
</feature>
<feature type="compositionally biased region" description="Low complexity" evidence="1">
    <location>
        <begin position="283"/>
        <end position="295"/>
    </location>
</feature>
<reference evidence="3" key="2">
    <citation type="submission" date="2015-01" db="EMBL/GenBank/DDBJ databases">
        <title>Evolutionary Origins and Diversification of the Mycorrhizal Mutualists.</title>
        <authorList>
            <consortium name="DOE Joint Genome Institute"/>
            <consortium name="Mycorrhizal Genomics Consortium"/>
            <person name="Kohler A."/>
            <person name="Kuo A."/>
            <person name="Nagy L.G."/>
            <person name="Floudas D."/>
            <person name="Copeland A."/>
            <person name="Barry K.W."/>
            <person name="Cichocki N."/>
            <person name="Veneault-Fourrey C."/>
            <person name="LaButti K."/>
            <person name="Lindquist E.A."/>
            <person name="Lipzen A."/>
            <person name="Lundell T."/>
            <person name="Morin E."/>
            <person name="Murat C."/>
            <person name="Riley R."/>
            <person name="Ohm R."/>
            <person name="Sun H."/>
            <person name="Tunlid A."/>
            <person name="Henrissat B."/>
            <person name="Grigoriev I.V."/>
            <person name="Hibbett D.S."/>
            <person name="Martin F."/>
        </authorList>
    </citation>
    <scope>NUCLEOTIDE SEQUENCE [LARGE SCALE GENOMIC DNA]</scope>
    <source>
        <strain evidence="3">F 1598</strain>
    </source>
</reference>
<dbReference type="EMBL" id="KN832997">
    <property type="protein sequence ID" value="KIM81726.1"/>
    <property type="molecule type" value="Genomic_DNA"/>
</dbReference>
<evidence type="ECO:0000313" key="3">
    <source>
        <dbReference type="Proteomes" id="UP000054166"/>
    </source>
</evidence>
<feature type="compositionally biased region" description="Basic and acidic residues" evidence="1">
    <location>
        <begin position="548"/>
        <end position="561"/>
    </location>
</feature>
<sequence length="971" mass="103885">MALLAPQDWHPPRDHTMDLPAQNNSIPRQRSSPANDHSPSTSPSVPTPPKQPTPPPQQQAQQPYPYPVQQQPQGGWTPSIAAQPFYPSFYQNQNQQQQAYNLHGHSPHTTPGQIPQQNPYFDPAANAQLAQWAYQQMMFNAQHQAHQMQQQHIPRNASNVTPDYFAQNHLPGFNAFPSGTPPPPPPSNHAHSFGAGGQQRSGSGDQYGGFHPYRRPTRQASSNSQESDWRAASFQPPYGRTDAASSSTSVNSQSSYSGPRPRTNSNQTSSSNGHSNGTKHKPSASSSSSSTRSRPGAPPPIDARTRSGSNSSSSSGQASQRPHLHHRNTSSSSSSSASNTTTPRPSISSTTSTATAASTSSSHSLGVLPKARPVRRSPLSQGTFTAAEKRMSRDDSDIAAMMESSPNASALRGGGLKGRLRRALSLNASQTLGEEKHIPVDEEEDDDASIKASASGRILPTSSGSKPPASKPLPGVTGDAESTATVQTKKKSRAASLFNSRLNASTDNISLSSTVSSASVMIRKLGAMGNLARRNSLAGITSLFKDKKDKYKDGDEDGGSKKDKKKKGGKGEAAEASISHATAEIDRSNDWSVGGEMSGLSPAAKLARQHTLKSNAEAAARAKAQQESAASASAQQGAIVNGASPVPETWEKNTATGAVRSPARTGSGGVARVNEDGTRVLVEDDDSGSEDGSGDGTYDGHQESSIIEGWDDDEDWGDGADDQDATIRVSMERTNLDESDDTEVWATNLRRSMERVRVPTKGILKHAASYDQQAYLADHTNPTFNRARANSDNSHPSHNAELGPLARIPSPDPDHIDGLSRHPSHSSQHGPAKPSASFLPTLQFESTGDLGTDSPKRIDSGRSSPNPPEKAIFNHPNFNSSAPTLSTMVNPNPPTLTHRSATAPAKRLVFANNLSVYDTFSSTVYDRRSEPATWSRLTPALAQRIKEELNSYKMEEMEVHAASRIHTQFFV</sequence>